<dbReference type="EMBL" id="CAEKDK010000003">
    <property type="protein sequence ID" value="CAB4273434.1"/>
    <property type="molecule type" value="Genomic_DNA"/>
</dbReference>
<evidence type="ECO:0000313" key="4">
    <source>
        <dbReference type="Proteomes" id="UP000507245"/>
    </source>
</evidence>
<keyword evidence="4" id="KW-1185">Reference proteome</keyword>
<evidence type="ECO:0000313" key="3">
    <source>
        <dbReference type="Proteomes" id="UP000507222"/>
    </source>
</evidence>
<dbReference type="OrthoDB" id="1094981at2759"/>
<accession>A0A6J5UDB3</accession>
<dbReference type="Proteomes" id="UP000507222">
    <property type="component" value="Unassembled WGS sequence"/>
</dbReference>
<evidence type="ECO:0000313" key="2">
    <source>
        <dbReference type="EMBL" id="CAB4303956.1"/>
    </source>
</evidence>
<reference evidence="1 3" key="2">
    <citation type="submission" date="2020-05" db="EMBL/GenBank/DDBJ databases">
        <authorList>
            <person name="Campoy J."/>
            <person name="Schneeberger K."/>
            <person name="Spophaly S."/>
        </authorList>
    </citation>
    <scope>NUCLEOTIDE SEQUENCE [LARGE SCALE GENOMIC DNA]</scope>
    <source>
        <strain evidence="1">PruArmRojPasFocal</strain>
    </source>
</reference>
<organism evidence="1 3">
    <name type="scientific">Prunus armeniaca</name>
    <name type="common">Apricot</name>
    <name type="synonym">Armeniaca vulgaris</name>
    <dbReference type="NCBI Taxonomy" id="36596"/>
    <lineage>
        <taxon>Eukaryota</taxon>
        <taxon>Viridiplantae</taxon>
        <taxon>Streptophyta</taxon>
        <taxon>Embryophyta</taxon>
        <taxon>Tracheophyta</taxon>
        <taxon>Spermatophyta</taxon>
        <taxon>Magnoliopsida</taxon>
        <taxon>eudicotyledons</taxon>
        <taxon>Gunneridae</taxon>
        <taxon>Pentapetalae</taxon>
        <taxon>rosids</taxon>
        <taxon>fabids</taxon>
        <taxon>Rosales</taxon>
        <taxon>Rosaceae</taxon>
        <taxon>Amygdaloideae</taxon>
        <taxon>Amygdaleae</taxon>
        <taxon>Prunus</taxon>
    </lineage>
</organism>
<sequence length="114" mass="13015">MELVDEIASNTFEKETPSHPLVHVSISKADKPRVAEPSLYLDELDQGYNELEELQNKSNESARIYKDHTKKSHDKHINNDLDGTTFKVKGHRLKPHVEAAFLKDETNVPLNNPK</sequence>
<dbReference type="Proteomes" id="UP000507245">
    <property type="component" value="Unassembled WGS sequence"/>
</dbReference>
<dbReference type="AlphaFoldDB" id="A0A6J5UDB3"/>
<gene>
    <name evidence="1" type="ORF">CURHAP_LOCUS21085</name>
    <name evidence="2" type="ORF">ORAREDHAP_LOCUS20947</name>
</gene>
<proteinExistence type="predicted"/>
<reference evidence="4" key="1">
    <citation type="journal article" date="2020" name="Genome Biol.">
        <title>Gamete binning: chromosome-level and haplotype-resolved genome assembly enabled by high-throughput single-cell sequencing of gamete genomes.</title>
        <authorList>
            <person name="Campoy J.A."/>
            <person name="Sun H."/>
            <person name="Goel M."/>
            <person name="Jiao W.-B."/>
            <person name="Folz-Donahue K."/>
            <person name="Wang N."/>
            <person name="Rubio M."/>
            <person name="Liu C."/>
            <person name="Kukat C."/>
            <person name="Ruiz D."/>
            <person name="Huettel B."/>
            <person name="Schneeberger K."/>
        </authorList>
    </citation>
    <scope>NUCLEOTIDE SEQUENCE [LARGE SCALE GENOMIC DNA]</scope>
    <source>
        <strain evidence="4">cv. Rojo Pasion</strain>
    </source>
</reference>
<dbReference type="EMBL" id="CAEKKB010000003">
    <property type="protein sequence ID" value="CAB4303956.1"/>
    <property type="molecule type" value="Genomic_DNA"/>
</dbReference>
<protein>
    <submittedName>
        <fullName evidence="1">Uncharacterized protein</fullName>
    </submittedName>
</protein>
<evidence type="ECO:0000313" key="1">
    <source>
        <dbReference type="EMBL" id="CAB4273434.1"/>
    </source>
</evidence>
<name>A0A6J5UDB3_PRUAR</name>